<dbReference type="Proteomes" id="UP000184255">
    <property type="component" value="Unassembled WGS sequence"/>
</dbReference>
<dbReference type="InterPro" id="IPR001841">
    <property type="entry name" value="Znf_RING"/>
</dbReference>
<evidence type="ECO:0000313" key="3">
    <source>
        <dbReference type="EMBL" id="CVL05453.1"/>
    </source>
</evidence>
<gene>
    <name evidence="3" type="ORF">FMAN_10730</name>
</gene>
<dbReference type="AlphaFoldDB" id="A0A1L7UAY5"/>
<evidence type="ECO:0000313" key="4">
    <source>
        <dbReference type="Proteomes" id="UP000184255"/>
    </source>
</evidence>
<keyword evidence="1" id="KW-0479">Metal-binding</keyword>
<keyword evidence="1" id="KW-0863">Zinc-finger</keyword>
<evidence type="ECO:0000256" key="1">
    <source>
        <dbReference type="PROSITE-ProRule" id="PRU00175"/>
    </source>
</evidence>
<proteinExistence type="predicted"/>
<feature type="domain" description="RING-type" evidence="2">
    <location>
        <begin position="63"/>
        <end position="121"/>
    </location>
</feature>
<comment type="caution">
    <text evidence="3">The sequence shown here is derived from an EMBL/GenBank/DDBJ whole genome shotgun (WGS) entry which is preliminary data.</text>
</comment>
<sequence>MNTLKNIAQKLKELPVPLFPTEKYIGGSQSDEDEDVVEESFWPNIRKHMLADDAEAEPMKAICSVCWDELHVTSISSPNEKLKVGIVAPCGHIMCPACWPRKTFDPLHSLYEDCRKCPVCETLLECFICRKACNKVNIPTHGGEAAIESFPKTAPECGREYRPYCKDCAKPYHQKGDGFWFENTEERESMNRSSARSESI</sequence>
<reference evidence="4" key="1">
    <citation type="journal article" date="2016" name="Genome Biol. Evol.">
        <title>Comparative 'omics' of the Fusarium fujikuroi species complex highlights differences in genetic potential and metabolite synthesis.</title>
        <authorList>
            <person name="Niehaus E.-M."/>
            <person name="Muensterkoetter M."/>
            <person name="Proctor R.H."/>
            <person name="Brown D.W."/>
            <person name="Sharon A."/>
            <person name="Idan Y."/>
            <person name="Oren-Young L."/>
            <person name="Sieber C.M."/>
            <person name="Novak O."/>
            <person name="Pencik A."/>
            <person name="Tarkowska D."/>
            <person name="Hromadova K."/>
            <person name="Freeman S."/>
            <person name="Maymon M."/>
            <person name="Elazar M."/>
            <person name="Youssef S.A."/>
            <person name="El-Shabrawy E.S.M."/>
            <person name="Shalaby A.B.A."/>
            <person name="Houterman P."/>
            <person name="Brock N.L."/>
            <person name="Burkhardt I."/>
            <person name="Tsavkelova E.A."/>
            <person name="Dickschat J.S."/>
            <person name="Galuszka P."/>
            <person name="Gueldener U."/>
            <person name="Tudzynski B."/>
        </authorList>
    </citation>
    <scope>NUCLEOTIDE SEQUENCE [LARGE SCALE GENOMIC DNA]</scope>
    <source>
        <strain evidence="4">MRC7560</strain>
    </source>
</reference>
<dbReference type="InterPro" id="IPR013083">
    <property type="entry name" value="Znf_RING/FYVE/PHD"/>
</dbReference>
<dbReference type="GeneID" id="65089983"/>
<evidence type="ECO:0000259" key="2">
    <source>
        <dbReference type="PROSITE" id="PS50089"/>
    </source>
</evidence>
<protein>
    <recommendedName>
        <fullName evidence="2">RING-type domain-containing protein</fullName>
    </recommendedName>
</protein>
<dbReference type="SUPFAM" id="SSF57850">
    <property type="entry name" value="RING/U-box"/>
    <property type="match status" value="1"/>
</dbReference>
<accession>A0A1L7UAY5</accession>
<name>A0A1L7UAY5_FUSMA</name>
<keyword evidence="4" id="KW-1185">Reference proteome</keyword>
<dbReference type="EMBL" id="FCQH01000016">
    <property type="protein sequence ID" value="CVL05453.1"/>
    <property type="molecule type" value="Genomic_DNA"/>
</dbReference>
<keyword evidence="1" id="KW-0862">Zinc</keyword>
<dbReference type="RefSeq" id="XP_041689321.1">
    <property type="nucleotide sequence ID" value="XM_041823774.1"/>
</dbReference>
<dbReference type="GO" id="GO:0008270">
    <property type="term" value="F:zinc ion binding"/>
    <property type="evidence" value="ECO:0007669"/>
    <property type="project" value="UniProtKB-KW"/>
</dbReference>
<dbReference type="PROSITE" id="PS50089">
    <property type="entry name" value="ZF_RING_2"/>
    <property type="match status" value="1"/>
</dbReference>
<organism evidence="3 4">
    <name type="scientific">Fusarium mangiferae</name>
    <name type="common">Mango malformation disease fungus</name>
    <dbReference type="NCBI Taxonomy" id="192010"/>
    <lineage>
        <taxon>Eukaryota</taxon>
        <taxon>Fungi</taxon>
        <taxon>Dikarya</taxon>
        <taxon>Ascomycota</taxon>
        <taxon>Pezizomycotina</taxon>
        <taxon>Sordariomycetes</taxon>
        <taxon>Hypocreomycetidae</taxon>
        <taxon>Hypocreales</taxon>
        <taxon>Nectriaceae</taxon>
        <taxon>Fusarium</taxon>
        <taxon>Fusarium fujikuroi species complex</taxon>
    </lineage>
</organism>
<dbReference type="VEuPathDB" id="FungiDB:FMAN_10730"/>
<dbReference type="Gene3D" id="3.30.40.10">
    <property type="entry name" value="Zinc/RING finger domain, C3HC4 (zinc finger)"/>
    <property type="match status" value="1"/>
</dbReference>